<feature type="active site" description="Proton acceptor" evidence="12">
    <location>
        <position position="313"/>
    </location>
</feature>
<comment type="catalytic activity">
    <reaction evidence="12">
        <text>D-ribose + ATP = D-ribose 5-phosphate + ADP + H(+)</text>
        <dbReference type="Rhea" id="RHEA:13697"/>
        <dbReference type="ChEBI" id="CHEBI:15378"/>
        <dbReference type="ChEBI" id="CHEBI:30616"/>
        <dbReference type="ChEBI" id="CHEBI:47013"/>
        <dbReference type="ChEBI" id="CHEBI:78346"/>
        <dbReference type="ChEBI" id="CHEBI:456216"/>
        <dbReference type="EC" id="2.7.1.15"/>
    </reaction>
</comment>
<comment type="cofactor">
    <cofactor evidence="12">
        <name>Mg(2+)</name>
        <dbReference type="ChEBI" id="CHEBI:18420"/>
    </cofactor>
    <text evidence="12">Requires a divalent cation, most likely magnesium in vivo, as an electrophilic catalyst to aid phosphoryl group transfer. It is the chelate of the metal and the nucleotide that is the actual substrate.</text>
</comment>
<comment type="subcellular location">
    <subcellularLocation>
        <location evidence="12">Cytoplasm</location>
    </subcellularLocation>
</comment>
<feature type="binding site" evidence="12">
    <location>
        <position position="346"/>
    </location>
    <ligand>
        <name>K(+)</name>
        <dbReference type="ChEBI" id="CHEBI:29103"/>
    </ligand>
</feature>
<dbReference type="EMBL" id="OOFM01000004">
    <property type="protein sequence ID" value="SPL64038.1"/>
    <property type="molecule type" value="Genomic_DNA"/>
</dbReference>
<evidence type="ECO:0000256" key="6">
    <source>
        <dbReference type="ARBA" id="ARBA00022741"/>
    </source>
</evidence>
<evidence type="ECO:0000256" key="1">
    <source>
        <dbReference type="ARBA" id="ARBA00005380"/>
    </source>
</evidence>
<protein>
    <recommendedName>
        <fullName evidence="3 12">Ribokinase</fullName>
        <shortName evidence="12">RK</shortName>
        <ecNumber evidence="2 12">2.7.1.15</ecNumber>
    </recommendedName>
</protein>
<evidence type="ECO:0000256" key="9">
    <source>
        <dbReference type="ARBA" id="ARBA00022842"/>
    </source>
</evidence>
<keyword evidence="8 12" id="KW-0067">ATP-binding</keyword>
<keyword evidence="5 12" id="KW-0479">Metal-binding</keyword>
<dbReference type="CDD" id="cd01174">
    <property type="entry name" value="ribokinase"/>
    <property type="match status" value="1"/>
</dbReference>
<feature type="binding site" evidence="12">
    <location>
        <begin position="281"/>
        <end position="286"/>
    </location>
    <ligand>
        <name>ATP</name>
        <dbReference type="ChEBI" id="CHEBI:30616"/>
    </ligand>
</feature>
<evidence type="ECO:0000256" key="3">
    <source>
        <dbReference type="ARBA" id="ARBA00016943"/>
    </source>
</evidence>
<feature type="binding site" evidence="12">
    <location>
        <begin position="312"/>
        <end position="313"/>
    </location>
    <ligand>
        <name>ATP</name>
        <dbReference type="ChEBI" id="CHEBI:30616"/>
    </ligand>
</feature>
<keyword evidence="11 12" id="KW-0119">Carbohydrate metabolism</keyword>
<evidence type="ECO:0000256" key="8">
    <source>
        <dbReference type="ARBA" id="ARBA00022840"/>
    </source>
</evidence>
<feature type="binding site" evidence="12">
    <location>
        <position position="313"/>
    </location>
    <ligand>
        <name>substrate</name>
    </ligand>
</feature>
<sequence length="366" mass="38035">MIEEKPRDRLAAFLSVHDRTADMEVFFALSICFCALSYAKPLRTFAGNALWCPKVLWRKPLKIFIFGSVNVDVSARMAALPRPGQTVNASGYGIGLGGKGANQAVAVAKLGGDVRFVGAVGNDAFGDLAVKQMQEFGLNTDGVRVTDGVDTGMAIIQVDEAGQNTIAVCAGANAHWSAADIDAYAADIAKAKITLLQREVPHEVNLAVARAVRASGGQVLFDPAPVGDASRMADLIALCDIISPNETEAAEITGIEPTDLASAEAAGRNLLERGPRTVILKLGSRGALLVTADEVRHFEPFKVKVVDTVAAGDSFNGGFAVAYADGKSLHDCVRFASASGAIAVTRAGAGAAAPTAREVEALIASA</sequence>
<comment type="function">
    <text evidence="12">Catalyzes the phosphorylation of ribose at O-5 in a reaction requiring ATP and magnesium. The resulting D-ribose-5-phosphate can then be used either for sythesis of nucleotides, histidine, and tryptophan, or as a component of the pentose phosphate pathway.</text>
</comment>
<dbReference type="NCBIfam" id="TIGR02152">
    <property type="entry name" value="D_ribokin_bact"/>
    <property type="match status" value="1"/>
</dbReference>
<evidence type="ECO:0000256" key="5">
    <source>
        <dbReference type="ARBA" id="ARBA00022723"/>
    </source>
</evidence>
<evidence type="ECO:0000313" key="15">
    <source>
        <dbReference type="Proteomes" id="UP000246073"/>
    </source>
</evidence>
<dbReference type="AlphaFoldDB" id="A0A2P9HIV7"/>
<dbReference type="InterPro" id="IPR029056">
    <property type="entry name" value="Ribokinase-like"/>
</dbReference>
<evidence type="ECO:0000256" key="7">
    <source>
        <dbReference type="ARBA" id="ARBA00022777"/>
    </source>
</evidence>
<dbReference type="PRINTS" id="PR00990">
    <property type="entry name" value="RIBOKINASE"/>
</dbReference>
<dbReference type="PROSITE" id="PS00583">
    <property type="entry name" value="PFKB_KINASES_1"/>
    <property type="match status" value="1"/>
</dbReference>
<dbReference type="GO" id="GO:0019303">
    <property type="term" value="P:D-ribose catabolic process"/>
    <property type="evidence" value="ECO:0007669"/>
    <property type="project" value="UniProtKB-UniRule"/>
</dbReference>
<dbReference type="HAMAP" id="MF_01987">
    <property type="entry name" value="Ribokinase"/>
    <property type="match status" value="1"/>
</dbReference>
<evidence type="ECO:0000313" key="14">
    <source>
        <dbReference type="EMBL" id="SPL64038.1"/>
    </source>
</evidence>
<dbReference type="InterPro" id="IPR002139">
    <property type="entry name" value="Ribo/fructo_kinase"/>
</dbReference>
<keyword evidence="9 12" id="KW-0460">Magnesium</keyword>
<dbReference type="Pfam" id="PF00294">
    <property type="entry name" value="PfkB"/>
    <property type="match status" value="1"/>
</dbReference>
<keyword evidence="7 12" id="KW-0418">Kinase</keyword>
<keyword evidence="12" id="KW-0963">Cytoplasm</keyword>
<dbReference type="PANTHER" id="PTHR10584">
    <property type="entry name" value="SUGAR KINASE"/>
    <property type="match status" value="1"/>
</dbReference>
<feature type="binding site" evidence="12">
    <location>
        <begin position="98"/>
        <end position="102"/>
    </location>
    <ligand>
        <name>substrate</name>
    </ligand>
</feature>
<feature type="binding site" evidence="12">
    <location>
        <position position="199"/>
    </location>
    <ligand>
        <name>substrate</name>
    </ligand>
</feature>
<dbReference type="GO" id="GO:0005524">
    <property type="term" value="F:ATP binding"/>
    <property type="evidence" value="ECO:0007669"/>
    <property type="project" value="UniProtKB-UniRule"/>
</dbReference>
<organism evidence="14 15">
    <name type="scientific">Ochrobactrum soli</name>
    <dbReference type="NCBI Taxonomy" id="2448455"/>
    <lineage>
        <taxon>Bacteria</taxon>
        <taxon>Pseudomonadati</taxon>
        <taxon>Pseudomonadota</taxon>
        <taxon>Alphaproteobacteria</taxon>
        <taxon>Hyphomicrobiales</taxon>
        <taxon>Brucellaceae</taxon>
        <taxon>Brucella/Ochrobactrum group</taxon>
        <taxon>Ochrobactrum</taxon>
    </lineage>
</organism>
<dbReference type="GO" id="GO:0004747">
    <property type="term" value="F:ribokinase activity"/>
    <property type="evidence" value="ECO:0007669"/>
    <property type="project" value="UniProtKB-UniRule"/>
</dbReference>
<dbReference type="InterPro" id="IPR011877">
    <property type="entry name" value="Ribokinase"/>
</dbReference>
<dbReference type="UniPathway" id="UPA00916">
    <property type="reaction ID" value="UER00889"/>
</dbReference>
<feature type="domain" description="Carbohydrate kinase PfkB" evidence="13">
    <location>
        <begin position="62"/>
        <end position="355"/>
    </location>
</feature>
<evidence type="ECO:0000256" key="11">
    <source>
        <dbReference type="ARBA" id="ARBA00023277"/>
    </source>
</evidence>
<comment type="subunit">
    <text evidence="12">Homodimer.</text>
</comment>
<proteinExistence type="inferred from homology"/>
<feature type="binding site" evidence="12">
    <location>
        <begin position="70"/>
        <end position="72"/>
    </location>
    <ligand>
        <name>substrate</name>
    </ligand>
</feature>
<dbReference type="PANTHER" id="PTHR10584:SF166">
    <property type="entry name" value="RIBOKINASE"/>
    <property type="match status" value="1"/>
</dbReference>
<dbReference type="InterPro" id="IPR011611">
    <property type="entry name" value="PfkB_dom"/>
</dbReference>
<evidence type="ECO:0000256" key="4">
    <source>
        <dbReference type="ARBA" id="ARBA00022679"/>
    </source>
</evidence>
<comment type="caution">
    <text evidence="12">Lacks conserved residue(s) required for the propagation of feature annotation.</text>
</comment>
<dbReference type="GO" id="GO:0046872">
    <property type="term" value="F:metal ion binding"/>
    <property type="evidence" value="ECO:0007669"/>
    <property type="project" value="UniProtKB-KW"/>
</dbReference>
<evidence type="ECO:0000256" key="10">
    <source>
        <dbReference type="ARBA" id="ARBA00022958"/>
    </source>
</evidence>
<dbReference type="SUPFAM" id="SSF53613">
    <property type="entry name" value="Ribokinase-like"/>
    <property type="match status" value="1"/>
</dbReference>
<feature type="binding site" evidence="12">
    <location>
        <position position="245"/>
    </location>
    <ligand>
        <name>ATP</name>
        <dbReference type="ChEBI" id="CHEBI:30616"/>
    </ligand>
</feature>
<dbReference type="GO" id="GO:0005829">
    <property type="term" value="C:cytosol"/>
    <property type="evidence" value="ECO:0007669"/>
    <property type="project" value="TreeGrafter"/>
</dbReference>
<feature type="binding site" evidence="12">
    <location>
        <position position="343"/>
    </location>
    <ligand>
        <name>K(+)</name>
        <dbReference type="ChEBI" id="CHEBI:29103"/>
    </ligand>
</feature>
<evidence type="ECO:0000256" key="12">
    <source>
        <dbReference type="HAMAP-Rule" id="MF_01987"/>
    </source>
</evidence>
<feature type="binding site" evidence="12">
    <location>
        <position position="307"/>
    </location>
    <ligand>
        <name>K(+)</name>
        <dbReference type="ChEBI" id="CHEBI:29103"/>
    </ligand>
</feature>
<evidence type="ECO:0000259" key="13">
    <source>
        <dbReference type="Pfam" id="PF00294"/>
    </source>
</evidence>
<evidence type="ECO:0000256" key="2">
    <source>
        <dbReference type="ARBA" id="ARBA00012035"/>
    </source>
</evidence>
<gene>
    <name evidence="12" type="primary">rbsK</name>
    <name evidence="14" type="ORF">OHAE_3970</name>
</gene>
<comment type="pathway">
    <text evidence="12">Carbohydrate metabolism; D-ribose degradation; D-ribose 5-phosphate from beta-D-ribopyranose: step 2/2.</text>
</comment>
<keyword evidence="10 12" id="KW-0630">Potassium</keyword>
<keyword evidence="4 12" id="KW-0808">Transferase</keyword>
<comment type="similarity">
    <text evidence="12">Belongs to the carbohydrate kinase PfkB family. Ribokinase subfamily.</text>
</comment>
<dbReference type="Proteomes" id="UP000246073">
    <property type="component" value="Unassembled WGS sequence"/>
</dbReference>
<keyword evidence="6 12" id="KW-0547">Nucleotide-binding</keyword>
<feature type="binding site" evidence="12">
    <location>
        <position position="348"/>
    </location>
    <ligand>
        <name>K(+)</name>
        <dbReference type="ChEBI" id="CHEBI:29103"/>
    </ligand>
</feature>
<dbReference type="InterPro" id="IPR002173">
    <property type="entry name" value="Carboh/pur_kinase_PfkB_CS"/>
</dbReference>
<accession>A0A2P9HIV7</accession>
<comment type="similarity">
    <text evidence="1">Belongs to the carbohydrate kinase pfkB family.</text>
</comment>
<feature type="binding site" evidence="12">
    <location>
        <position position="309"/>
    </location>
    <ligand>
        <name>K(+)</name>
        <dbReference type="ChEBI" id="CHEBI:29103"/>
    </ligand>
</feature>
<dbReference type="Gene3D" id="3.40.1190.20">
    <property type="match status" value="1"/>
</dbReference>
<name>A0A2P9HIV7_9HYPH</name>
<dbReference type="PROSITE" id="PS00584">
    <property type="entry name" value="PFKB_KINASES_2"/>
    <property type="match status" value="1"/>
</dbReference>
<comment type="activity regulation">
    <text evidence="12">Activated by a monovalent cation that binds near, but not in, the active site. The most likely occupant of the site in vivo is potassium. Ion binding induces a conformational change that may alter substrate affinity.</text>
</comment>
<reference evidence="15" key="1">
    <citation type="submission" date="2017-12" db="EMBL/GenBank/DDBJ databases">
        <authorList>
            <person name="Diaz M."/>
        </authorList>
    </citation>
    <scope>NUCLEOTIDE SEQUENCE [LARGE SCALE GENOMIC DNA]</scope>
    <source>
        <strain evidence="15">FI11154</strain>
    </source>
</reference>
<dbReference type="EC" id="2.7.1.15" evidence="2 12"/>